<dbReference type="PANTHER" id="PTHR30007">
    <property type="entry name" value="PHP DOMAIN PROTEIN"/>
    <property type="match status" value="1"/>
</dbReference>
<sequence length="225" mass="25148">MHFRALEYACSLFRDEHDRGGELPDLAGQLAVLGQVLEQLGRHLYGGLSFRYVELCECVCGRLPHPCEKRGADTGPSPVGRRKTGSKHHLICDGRGTPLKVVTTAANVNDVTQTLALVDGIPPVAGRPGRPRHRPDSLLGDKGYDSNAHREQLRQRRILPVISRKGAPNIKGLGKLRYVVEQTFALLHQFKRLAVRWERRTELHDAFVSLACGLICWRRPQKARS</sequence>
<accession>A0ABT6M1G7</accession>
<dbReference type="NCBIfam" id="NF033580">
    <property type="entry name" value="transpos_IS5_3"/>
    <property type="match status" value="1"/>
</dbReference>
<dbReference type="Pfam" id="PF01609">
    <property type="entry name" value="DDE_Tnp_1"/>
    <property type="match status" value="1"/>
</dbReference>
<name>A0ABT6M1G7_9ACTN</name>
<keyword evidence="4" id="KW-1185">Reference proteome</keyword>
<evidence type="ECO:0000313" key="3">
    <source>
        <dbReference type="EMBL" id="MDH6222393.1"/>
    </source>
</evidence>
<evidence type="ECO:0000259" key="2">
    <source>
        <dbReference type="Pfam" id="PF01609"/>
    </source>
</evidence>
<feature type="region of interest" description="Disordered" evidence="1">
    <location>
        <begin position="69"/>
        <end position="88"/>
    </location>
</feature>
<evidence type="ECO:0000256" key="1">
    <source>
        <dbReference type="SAM" id="MobiDB-lite"/>
    </source>
</evidence>
<feature type="domain" description="Transposase IS4-like" evidence="2">
    <location>
        <begin position="77"/>
        <end position="212"/>
    </location>
</feature>
<dbReference type="InterPro" id="IPR002559">
    <property type="entry name" value="Transposase_11"/>
</dbReference>
<reference evidence="3 4" key="1">
    <citation type="submission" date="2023-04" db="EMBL/GenBank/DDBJ databases">
        <title>Forest soil microbial communities from Buena Vista Peninsula, Colon Province, Panama.</title>
        <authorList>
            <person name="Bouskill N."/>
        </authorList>
    </citation>
    <scope>NUCLEOTIDE SEQUENCE [LARGE SCALE GENOMIC DNA]</scope>
    <source>
        <strain evidence="3 4">GGS1</strain>
    </source>
</reference>
<comment type="caution">
    <text evidence="3">The sequence shown here is derived from an EMBL/GenBank/DDBJ whole genome shotgun (WGS) entry which is preliminary data.</text>
</comment>
<feature type="region of interest" description="Disordered" evidence="1">
    <location>
        <begin position="122"/>
        <end position="146"/>
    </location>
</feature>
<protein>
    <submittedName>
        <fullName evidence="3">Transposase</fullName>
    </submittedName>
</protein>
<dbReference type="Proteomes" id="UP001160499">
    <property type="component" value="Unassembled WGS sequence"/>
</dbReference>
<organism evidence="3 4">
    <name type="scientific">Streptomyces pseudovenezuelae</name>
    <dbReference type="NCBI Taxonomy" id="67350"/>
    <lineage>
        <taxon>Bacteria</taxon>
        <taxon>Bacillati</taxon>
        <taxon>Actinomycetota</taxon>
        <taxon>Actinomycetes</taxon>
        <taxon>Kitasatosporales</taxon>
        <taxon>Streptomycetaceae</taxon>
        <taxon>Streptomyces</taxon>
        <taxon>Streptomyces aurantiacus group</taxon>
    </lineage>
</organism>
<evidence type="ECO:0000313" key="4">
    <source>
        <dbReference type="Proteomes" id="UP001160499"/>
    </source>
</evidence>
<dbReference type="PANTHER" id="PTHR30007:SF1">
    <property type="entry name" value="BLR1914 PROTEIN"/>
    <property type="match status" value="1"/>
</dbReference>
<gene>
    <name evidence="3" type="ORF">M2283_009744</name>
</gene>
<proteinExistence type="predicted"/>
<dbReference type="EMBL" id="JARXVH010000033">
    <property type="protein sequence ID" value="MDH6222393.1"/>
    <property type="molecule type" value="Genomic_DNA"/>
</dbReference>